<keyword evidence="2" id="KW-0964">Secreted</keyword>
<evidence type="ECO:0000259" key="6">
    <source>
        <dbReference type="Pfam" id="PF16541"/>
    </source>
</evidence>
<feature type="chain" id="PRO_5001775659" description="AA1-like domain-containing protein" evidence="5">
    <location>
        <begin position="18"/>
        <end position="191"/>
    </location>
</feature>
<dbReference type="Pfam" id="PF16541">
    <property type="entry name" value="AltA1"/>
    <property type="match status" value="1"/>
</dbReference>
<keyword evidence="4" id="KW-1015">Disulfide bond</keyword>
<comment type="subcellular location">
    <subcellularLocation>
        <location evidence="1">Secreted</location>
    </subcellularLocation>
</comment>
<sequence>MKATILAPFLLATSTLALPAPKETTEPALTCFQRSTQFKSWDLTSFTYSPPTAATPTNSSAPSRASVSFTVINSVIDPQVKCVAESDKAFDGAEKFKCDGPPVDDPATYQGGAVEFSFDAASGNVTLMQRWICHDDPVWPSYLTGVGSGIADLSCLGEGVVSGESVEDTSESPGCAGLTVTVNLTEISAIA</sequence>
<dbReference type="AlphaFoldDB" id="A0A084GEH8"/>
<dbReference type="VEuPathDB" id="FungiDB:SAPIO_CDS1533"/>
<dbReference type="GeneID" id="27720605"/>
<accession>A0A084GEH8</accession>
<dbReference type="EMBL" id="JOWA01000066">
    <property type="protein sequence ID" value="KEZ45740.1"/>
    <property type="molecule type" value="Genomic_DNA"/>
</dbReference>
<dbReference type="OrthoDB" id="3539798at2759"/>
<dbReference type="KEGG" id="sapo:SAPIO_CDS1533"/>
<protein>
    <recommendedName>
        <fullName evidence="6">AA1-like domain-containing protein</fullName>
    </recommendedName>
</protein>
<reference evidence="7 8" key="1">
    <citation type="journal article" date="2014" name="Genome Announc.">
        <title>Draft genome sequence of the pathogenic fungus Scedosporium apiospermum.</title>
        <authorList>
            <person name="Vandeputte P."/>
            <person name="Ghamrawi S."/>
            <person name="Rechenmann M."/>
            <person name="Iltis A."/>
            <person name="Giraud S."/>
            <person name="Fleury M."/>
            <person name="Thornton C."/>
            <person name="Delhaes L."/>
            <person name="Meyer W."/>
            <person name="Papon N."/>
            <person name="Bouchara J.P."/>
        </authorList>
    </citation>
    <scope>NUCLEOTIDE SEQUENCE [LARGE SCALE GENOMIC DNA]</scope>
    <source>
        <strain evidence="7 8">IHEM 14462</strain>
    </source>
</reference>
<dbReference type="RefSeq" id="XP_016645539.1">
    <property type="nucleotide sequence ID" value="XM_016784782.1"/>
</dbReference>
<keyword evidence="3 5" id="KW-0732">Signal</keyword>
<feature type="domain" description="AA1-like" evidence="6">
    <location>
        <begin position="62"/>
        <end position="142"/>
    </location>
</feature>
<evidence type="ECO:0000256" key="3">
    <source>
        <dbReference type="ARBA" id="ARBA00022729"/>
    </source>
</evidence>
<evidence type="ECO:0000256" key="2">
    <source>
        <dbReference type="ARBA" id="ARBA00022525"/>
    </source>
</evidence>
<evidence type="ECO:0000313" key="8">
    <source>
        <dbReference type="Proteomes" id="UP000028545"/>
    </source>
</evidence>
<evidence type="ECO:0000313" key="7">
    <source>
        <dbReference type="EMBL" id="KEZ45740.1"/>
    </source>
</evidence>
<dbReference type="HOGENOM" id="CLU_1422163_0_0_1"/>
<organism evidence="7 8">
    <name type="scientific">Pseudallescheria apiosperma</name>
    <name type="common">Scedosporium apiospermum</name>
    <dbReference type="NCBI Taxonomy" id="563466"/>
    <lineage>
        <taxon>Eukaryota</taxon>
        <taxon>Fungi</taxon>
        <taxon>Dikarya</taxon>
        <taxon>Ascomycota</taxon>
        <taxon>Pezizomycotina</taxon>
        <taxon>Sordariomycetes</taxon>
        <taxon>Hypocreomycetidae</taxon>
        <taxon>Microascales</taxon>
        <taxon>Microascaceae</taxon>
        <taxon>Scedosporium</taxon>
    </lineage>
</organism>
<feature type="signal peptide" evidence="5">
    <location>
        <begin position="1"/>
        <end position="17"/>
    </location>
</feature>
<name>A0A084GEH8_PSEDA</name>
<gene>
    <name evidence="7" type="ORF">SAPIO_CDS1533</name>
</gene>
<dbReference type="InterPro" id="IPR032382">
    <property type="entry name" value="AltA1"/>
</dbReference>
<proteinExistence type="predicted"/>
<comment type="caution">
    <text evidence="7">The sequence shown here is derived from an EMBL/GenBank/DDBJ whole genome shotgun (WGS) entry which is preliminary data.</text>
</comment>
<evidence type="ECO:0000256" key="1">
    <source>
        <dbReference type="ARBA" id="ARBA00004613"/>
    </source>
</evidence>
<keyword evidence="8" id="KW-1185">Reference proteome</keyword>
<evidence type="ECO:0000256" key="4">
    <source>
        <dbReference type="ARBA" id="ARBA00023157"/>
    </source>
</evidence>
<evidence type="ECO:0000256" key="5">
    <source>
        <dbReference type="SAM" id="SignalP"/>
    </source>
</evidence>
<dbReference type="Proteomes" id="UP000028545">
    <property type="component" value="Unassembled WGS sequence"/>
</dbReference>